<dbReference type="PROSITE" id="PS01066">
    <property type="entry name" value="UPP_SYNTHASE"/>
    <property type="match status" value="1"/>
</dbReference>
<feature type="binding site" evidence="2">
    <location>
        <position position="206"/>
    </location>
    <ligand>
        <name>substrate</name>
    </ligand>
</feature>
<comment type="cofactor">
    <cofactor evidence="2">
        <name>Mg(2+)</name>
        <dbReference type="ChEBI" id="CHEBI:18420"/>
    </cofactor>
    <text evidence="2">Binds 2 magnesium ions per subunit.</text>
</comment>
<dbReference type="EMBL" id="LVZK01000001">
    <property type="protein sequence ID" value="OAP86838.1"/>
    <property type="molecule type" value="Genomic_DNA"/>
</dbReference>
<dbReference type="NCBIfam" id="NF011404">
    <property type="entry name" value="PRK14829.1"/>
    <property type="match status" value="1"/>
</dbReference>
<dbReference type="Gene3D" id="3.40.1180.10">
    <property type="entry name" value="Decaprenyl diphosphate synthase-like"/>
    <property type="match status" value="1"/>
</dbReference>
<dbReference type="Proteomes" id="UP000078368">
    <property type="component" value="Unassembled WGS sequence"/>
</dbReference>
<feature type="binding site" evidence="2">
    <location>
        <begin position="39"/>
        <end position="42"/>
    </location>
    <ligand>
        <name>substrate</name>
    </ligand>
</feature>
<feature type="binding site" evidence="2">
    <location>
        <position position="89"/>
    </location>
    <ligand>
        <name>substrate</name>
    </ligand>
</feature>
<feature type="binding site" evidence="2">
    <location>
        <position position="38"/>
    </location>
    <ligand>
        <name>Mg(2+)</name>
        <dbReference type="ChEBI" id="CHEBI:18420"/>
    </ligand>
</feature>
<dbReference type="OrthoDB" id="4191603at2"/>
<dbReference type="GO" id="GO:0000287">
    <property type="term" value="F:magnesium ion binding"/>
    <property type="evidence" value="ECO:0007669"/>
    <property type="project" value="UniProtKB-UniRule"/>
</dbReference>
<feature type="binding site" evidence="2">
    <location>
        <position position="55"/>
    </location>
    <ligand>
        <name>substrate</name>
    </ligand>
</feature>
<dbReference type="FunFam" id="3.40.1180.10:FF:000001">
    <property type="entry name" value="(2E,6E)-farnesyl-diphosphate-specific ditrans,polycis-undecaprenyl-diphosphate synthase"/>
    <property type="match status" value="1"/>
</dbReference>
<dbReference type="InterPro" id="IPR001441">
    <property type="entry name" value="UPP_synth-like"/>
</dbReference>
<keyword evidence="1 2" id="KW-0808">Transferase</keyword>
<feature type="active site" evidence="2">
    <location>
        <position position="38"/>
    </location>
</feature>
<feature type="binding site" evidence="2">
    <location>
        <position position="51"/>
    </location>
    <ligand>
        <name>substrate</name>
    </ligand>
</feature>
<comment type="subunit">
    <text evidence="2">Homodimer.</text>
</comment>
<reference evidence="4 5" key="1">
    <citation type="submission" date="2016-04" db="EMBL/GenBank/DDBJ databases">
        <title>Peptidophaga gingivicola gen. nov., sp. nov., isolated from human subgingival plaque.</title>
        <authorList>
            <person name="Beall C.J."/>
            <person name="Mokrzan E.M."/>
            <person name="Griffen A.L."/>
            <person name="Leys E.J."/>
        </authorList>
    </citation>
    <scope>NUCLEOTIDE SEQUENCE [LARGE SCALE GENOMIC DNA]</scope>
    <source>
        <strain evidence="4 5">BA112</strain>
    </source>
</reference>
<evidence type="ECO:0000256" key="2">
    <source>
        <dbReference type="HAMAP-Rule" id="MF_01139"/>
    </source>
</evidence>
<dbReference type="GO" id="GO:0008834">
    <property type="term" value="F:ditrans,polycis-undecaprenyl-diphosphate synthase [(2E,6E)-farnesyl-diphosphate specific] activity"/>
    <property type="evidence" value="ECO:0007669"/>
    <property type="project" value="TreeGrafter"/>
</dbReference>
<gene>
    <name evidence="4" type="ORF">A4H34_06935</name>
</gene>
<feature type="compositionally biased region" description="Basic and acidic residues" evidence="3">
    <location>
        <begin position="1"/>
        <end position="10"/>
    </location>
</feature>
<dbReference type="AlphaFoldDB" id="A0A179B563"/>
<dbReference type="STRING" id="1823756.A4H34_06935"/>
<comment type="caution">
    <text evidence="4">The sequence shown here is derived from an EMBL/GenBank/DDBJ whole genome shotgun (WGS) entry which is preliminary data.</text>
</comment>
<dbReference type="PANTHER" id="PTHR10291">
    <property type="entry name" value="DEHYDRODOLICHYL DIPHOSPHATE SYNTHASE FAMILY MEMBER"/>
    <property type="match status" value="1"/>
</dbReference>
<feature type="binding site" evidence="2">
    <location>
        <position position="225"/>
    </location>
    <ligand>
        <name>Mg(2+)</name>
        <dbReference type="ChEBI" id="CHEBI:18420"/>
    </ligand>
</feature>
<name>A0A179B563_9ACTO</name>
<feature type="binding site" evidence="2">
    <location>
        <position position="43"/>
    </location>
    <ligand>
        <name>substrate</name>
    </ligand>
</feature>
<dbReference type="PANTHER" id="PTHR10291:SF0">
    <property type="entry name" value="DEHYDRODOLICHYL DIPHOSPHATE SYNTHASE 2"/>
    <property type="match status" value="1"/>
</dbReference>
<dbReference type="HAMAP" id="MF_01139">
    <property type="entry name" value="ISPT"/>
    <property type="match status" value="1"/>
</dbReference>
<dbReference type="EC" id="2.5.1.-" evidence="2"/>
<keyword evidence="2" id="KW-0460">Magnesium</keyword>
<accession>A0A179B563</accession>
<dbReference type="SUPFAM" id="SSF64005">
    <property type="entry name" value="Undecaprenyl diphosphate synthase"/>
    <property type="match status" value="1"/>
</dbReference>
<dbReference type="RefSeq" id="WP_064231487.1">
    <property type="nucleotide sequence ID" value="NZ_LVZK01000001.1"/>
</dbReference>
<dbReference type="GO" id="GO:0005886">
    <property type="term" value="C:plasma membrane"/>
    <property type="evidence" value="ECO:0007669"/>
    <property type="project" value="TreeGrafter"/>
</dbReference>
<feature type="region of interest" description="Disordered" evidence="3">
    <location>
        <begin position="1"/>
        <end position="29"/>
    </location>
</feature>
<dbReference type="GO" id="GO:0016094">
    <property type="term" value="P:polyprenol biosynthetic process"/>
    <property type="evidence" value="ECO:0007669"/>
    <property type="project" value="TreeGrafter"/>
</dbReference>
<comment type="function">
    <text evidence="2">Catalyzes the condensation of isopentenyl diphosphate (IPP) with allylic pyrophosphates generating different type of terpenoids.</text>
</comment>
<evidence type="ECO:0000313" key="5">
    <source>
        <dbReference type="Proteomes" id="UP000078368"/>
    </source>
</evidence>
<dbReference type="GO" id="GO:0005829">
    <property type="term" value="C:cytosol"/>
    <property type="evidence" value="ECO:0007669"/>
    <property type="project" value="TreeGrafter"/>
</dbReference>
<dbReference type="NCBIfam" id="TIGR00055">
    <property type="entry name" value="uppS"/>
    <property type="match status" value="1"/>
</dbReference>
<organism evidence="4 5">
    <name type="scientific">Peptidiphaga gingivicola</name>
    <dbReference type="NCBI Taxonomy" id="2741497"/>
    <lineage>
        <taxon>Bacteria</taxon>
        <taxon>Bacillati</taxon>
        <taxon>Actinomycetota</taxon>
        <taxon>Actinomycetes</taxon>
        <taxon>Actinomycetales</taxon>
        <taxon>Actinomycetaceae</taxon>
        <taxon>Peptidiphaga</taxon>
    </lineage>
</organism>
<dbReference type="GO" id="GO:0033850">
    <property type="term" value="F:Z-farnesyl diphosphate synthase activity"/>
    <property type="evidence" value="ECO:0007669"/>
    <property type="project" value="TreeGrafter"/>
</dbReference>
<keyword evidence="5" id="KW-1185">Reference proteome</keyword>
<feature type="binding site" evidence="2">
    <location>
        <position position="87"/>
    </location>
    <ligand>
        <name>substrate</name>
    </ligand>
</feature>
<dbReference type="InterPro" id="IPR036424">
    <property type="entry name" value="UPP_synth-like_sf"/>
</dbReference>
<dbReference type="CDD" id="cd00475">
    <property type="entry name" value="Cis_IPPS"/>
    <property type="match status" value="1"/>
</dbReference>
<keyword evidence="2" id="KW-0479">Metal-binding</keyword>
<dbReference type="GO" id="GO:0030145">
    <property type="term" value="F:manganese ion binding"/>
    <property type="evidence" value="ECO:0007669"/>
    <property type="project" value="TreeGrafter"/>
</dbReference>
<protein>
    <recommendedName>
        <fullName evidence="2">Isoprenyl transferase</fullName>
        <ecNumber evidence="2">2.5.1.-</ecNumber>
    </recommendedName>
</protein>
<dbReference type="InterPro" id="IPR018520">
    <property type="entry name" value="UPP_synth-like_CS"/>
</dbReference>
<evidence type="ECO:0000313" key="4">
    <source>
        <dbReference type="EMBL" id="OAP86838.1"/>
    </source>
</evidence>
<feature type="binding site" evidence="2">
    <location>
        <begin position="212"/>
        <end position="214"/>
    </location>
    <ligand>
        <name>substrate</name>
    </ligand>
</feature>
<evidence type="ECO:0000256" key="1">
    <source>
        <dbReference type="ARBA" id="ARBA00022679"/>
    </source>
</evidence>
<evidence type="ECO:0000256" key="3">
    <source>
        <dbReference type="SAM" id="MobiDB-lite"/>
    </source>
</evidence>
<proteinExistence type="inferred from homology"/>
<feature type="binding site" evidence="2">
    <location>
        <begin position="83"/>
        <end position="85"/>
    </location>
    <ligand>
        <name>substrate</name>
    </ligand>
</feature>
<comment type="similarity">
    <text evidence="2">Belongs to the UPP synthase family.</text>
</comment>
<sequence>MTRRTGEPKEPILPPPHPSGARPPELAKPPGHVAVVMDGNGRWANARGLPRIEGHRVGEATLMDVVAGALEIGVKELSAYAFSTENWKRSPAEVRFIMGFSRQVLRAQRDDLNAWGVRVRWVGRTPKLWASVLRELRAAEELTRNNTKLTLNMCINYGGRAEIADAVRSIAREAAEGRLKPGAVNEKTIQRHLYAPAMPDVDLFIRTSGELRTSNFLMWESAYAELYFSDLAWPDFDRRELWKACEAYAERDRRFGGAQDRVPRA</sequence>
<dbReference type="Pfam" id="PF01255">
    <property type="entry name" value="Prenyltransf"/>
    <property type="match status" value="1"/>
</dbReference>
<feature type="active site" description="Proton acceptor" evidence="2">
    <location>
        <position position="86"/>
    </location>
</feature>